<evidence type="ECO:0000313" key="2">
    <source>
        <dbReference type="Proteomes" id="UP000194236"/>
    </source>
</evidence>
<dbReference type="Proteomes" id="UP000194236">
    <property type="component" value="Unassembled WGS sequence"/>
</dbReference>
<name>A0A1Y3BVR0_EURMA</name>
<protein>
    <submittedName>
        <fullName evidence="1">Uncharacterized protein</fullName>
    </submittedName>
</protein>
<gene>
    <name evidence="1" type="ORF">BLA29_015001</name>
</gene>
<dbReference type="EMBL" id="MUJZ01001248">
    <property type="protein sequence ID" value="OTF83994.1"/>
    <property type="molecule type" value="Genomic_DNA"/>
</dbReference>
<comment type="caution">
    <text evidence="1">The sequence shown here is derived from an EMBL/GenBank/DDBJ whole genome shotgun (WGS) entry which is preliminary data.</text>
</comment>
<reference evidence="1 2" key="1">
    <citation type="submission" date="2017-03" db="EMBL/GenBank/DDBJ databases">
        <title>Genome Survey of Euroglyphus maynei.</title>
        <authorList>
            <person name="Arlian L.G."/>
            <person name="Morgan M.S."/>
            <person name="Rider S.D."/>
        </authorList>
    </citation>
    <scope>NUCLEOTIDE SEQUENCE [LARGE SCALE GENOMIC DNA]</scope>
    <source>
        <strain evidence="1">Arlian Lab</strain>
        <tissue evidence="1">Whole body</tissue>
    </source>
</reference>
<evidence type="ECO:0000313" key="1">
    <source>
        <dbReference type="EMBL" id="OTF83994.1"/>
    </source>
</evidence>
<accession>A0A1Y3BVR0</accession>
<organism evidence="1 2">
    <name type="scientific">Euroglyphus maynei</name>
    <name type="common">Mayne's house dust mite</name>
    <dbReference type="NCBI Taxonomy" id="6958"/>
    <lineage>
        <taxon>Eukaryota</taxon>
        <taxon>Metazoa</taxon>
        <taxon>Ecdysozoa</taxon>
        <taxon>Arthropoda</taxon>
        <taxon>Chelicerata</taxon>
        <taxon>Arachnida</taxon>
        <taxon>Acari</taxon>
        <taxon>Acariformes</taxon>
        <taxon>Sarcoptiformes</taxon>
        <taxon>Astigmata</taxon>
        <taxon>Psoroptidia</taxon>
        <taxon>Analgoidea</taxon>
        <taxon>Pyroglyphidae</taxon>
        <taxon>Pyroglyphinae</taxon>
        <taxon>Euroglyphus</taxon>
    </lineage>
</organism>
<dbReference type="AlphaFoldDB" id="A0A1Y3BVR0"/>
<sequence>MINWQELVIFVKMNFITPNRNLAI</sequence>
<proteinExistence type="predicted"/>
<keyword evidence="2" id="KW-1185">Reference proteome</keyword>